<keyword evidence="5" id="KW-1185">Reference proteome</keyword>
<keyword evidence="2" id="KW-0378">Hydrolase</keyword>
<dbReference type="EMBL" id="JACVVK020000039">
    <property type="protein sequence ID" value="KAK7500097.1"/>
    <property type="molecule type" value="Genomic_DNA"/>
</dbReference>
<sequence length="208" mass="23882">MHEEAIHKVLDEMNRLGGPYSLSLGPATGRHSYKEHIAIFFRNDKVTLMGTDLYPDPDDEFEREPYTAAFHTTHTGLTHFAVMGVHLKPSDVYDEMNGVVDAYNHAVTKLGTQNILISGDFNADCSYLSAEEYHHTELWTDDRFYFLVHSTADTTTSHHTNCAYDRSRRCLRNFHEPDFTLLKLNPMSDGFVQAWNVSDHYPIQLQLQ</sequence>
<protein>
    <recommendedName>
        <fullName evidence="6">Endonuclease/exonuclease/phosphatase domain-containing protein</fullName>
    </recommendedName>
</protein>
<keyword evidence="1" id="KW-0540">Nuclease</keyword>
<dbReference type="PANTHER" id="PTHR11371">
    <property type="entry name" value="DEOXYRIBONUCLEASE"/>
    <property type="match status" value="1"/>
</dbReference>
<comment type="caution">
    <text evidence="4">The sequence shown here is derived from an EMBL/GenBank/DDBJ whole genome shotgun (WGS) entry which is preliminary data.</text>
</comment>
<reference evidence="4 5" key="1">
    <citation type="journal article" date="2023" name="Sci. Data">
        <title>Genome assembly of the Korean intertidal mud-creeper Batillaria attramentaria.</title>
        <authorList>
            <person name="Patra A.K."/>
            <person name="Ho P.T."/>
            <person name="Jun S."/>
            <person name="Lee S.J."/>
            <person name="Kim Y."/>
            <person name="Won Y.J."/>
        </authorList>
    </citation>
    <scope>NUCLEOTIDE SEQUENCE [LARGE SCALE GENOMIC DNA]</scope>
    <source>
        <strain evidence="4">Wonlab-2016</strain>
    </source>
</reference>
<keyword evidence="3" id="KW-1015">Disulfide bond</keyword>
<dbReference type="PANTHER" id="PTHR11371:SF31">
    <property type="entry name" value="EXTRACELLULAR NUCLEASE"/>
    <property type="match status" value="1"/>
</dbReference>
<evidence type="ECO:0000313" key="5">
    <source>
        <dbReference type="Proteomes" id="UP001519460"/>
    </source>
</evidence>
<accession>A0ABD0LM77</accession>
<evidence type="ECO:0000256" key="1">
    <source>
        <dbReference type="ARBA" id="ARBA00022722"/>
    </source>
</evidence>
<evidence type="ECO:0000256" key="3">
    <source>
        <dbReference type="ARBA" id="ARBA00023157"/>
    </source>
</evidence>
<dbReference type="Gene3D" id="3.60.10.10">
    <property type="entry name" value="Endonuclease/exonuclease/phosphatase"/>
    <property type="match status" value="1"/>
</dbReference>
<dbReference type="InterPro" id="IPR033125">
    <property type="entry name" value="DNASE_I_2"/>
</dbReference>
<gene>
    <name evidence="4" type="ORF">BaRGS_00008644</name>
</gene>
<name>A0ABD0LM77_9CAEN</name>
<dbReference type="InterPro" id="IPR036691">
    <property type="entry name" value="Endo/exonu/phosph_ase_sf"/>
</dbReference>
<evidence type="ECO:0000256" key="2">
    <source>
        <dbReference type="ARBA" id="ARBA00022801"/>
    </source>
</evidence>
<dbReference type="SMART" id="SM00476">
    <property type="entry name" value="DNaseIc"/>
    <property type="match status" value="1"/>
</dbReference>
<dbReference type="SUPFAM" id="SSF56219">
    <property type="entry name" value="DNase I-like"/>
    <property type="match status" value="1"/>
</dbReference>
<evidence type="ECO:0008006" key="6">
    <source>
        <dbReference type="Google" id="ProtNLM"/>
    </source>
</evidence>
<organism evidence="4 5">
    <name type="scientific">Batillaria attramentaria</name>
    <dbReference type="NCBI Taxonomy" id="370345"/>
    <lineage>
        <taxon>Eukaryota</taxon>
        <taxon>Metazoa</taxon>
        <taxon>Spiralia</taxon>
        <taxon>Lophotrochozoa</taxon>
        <taxon>Mollusca</taxon>
        <taxon>Gastropoda</taxon>
        <taxon>Caenogastropoda</taxon>
        <taxon>Sorbeoconcha</taxon>
        <taxon>Cerithioidea</taxon>
        <taxon>Batillariidae</taxon>
        <taxon>Batillaria</taxon>
    </lineage>
</organism>
<proteinExistence type="predicted"/>
<dbReference type="InterPro" id="IPR016202">
    <property type="entry name" value="DNase_I"/>
</dbReference>
<dbReference type="GO" id="GO:0016787">
    <property type="term" value="F:hydrolase activity"/>
    <property type="evidence" value="ECO:0007669"/>
    <property type="project" value="UniProtKB-KW"/>
</dbReference>
<dbReference type="AlphaFoldDB" id="A0ABD0LM77"/>
<dbReference type="PROSITE" id="PS00918">
    <property type="entry name" value="DNASE_I_2"/>
    <property type="match status" value="1"/>
</dbReference>
<dbReference type="GO" id="GO:0004518">
    <property type="term" value="F:nuclease activity"/>
    <property type="evidence" value="ECO:0007669"/>
    <property type="project" value="UniProtKB-KW"/>
</dbReference>
<dbReference type="PRINTS" id="PR00130">
    <property type="entry name" value="DNASEI"/>
</dbReference>
<evidence type="ECO:0000313" key="4">
    <source>
        <dbReference type="EMBL" id="KAK7500097.1"/>
    </source>
</evidence>
<dbReference type="Proteomes" id="UP001519460">
    <property type="component" value="Unassembled WGS sequence"/>
</dbReference>